<feature type="compositionally biased region" description="Acidic residues" evidence="1">
    <location>
        <begin position="142"/>
        <end position="151"/>
    </location>
</feature>
<feature type="compositionally biased region" description="Acidic residues" evidence="1">
    <location>
        <begin position="49"/>
        <end position="66"/>
    </location>
</feature>
<dbReference type="PANTHER" id="PTHR36826">
    <property type="entry name" value="PROTEIN ECM13"/>
    <property type="match status" value="1"/>
</dbReference>
<reference evidence="2 3" key="1">
    <citation type="submission" date="2016-03" db="EMBL/GenBank/DDBJ databases">
        <authorList>
            <person name="Ploux O."/>
        </authorList>
    </citation>
    <scope>NUCLEOTIDE SEQUENCE [LARGE SCALE GENOMIC DNA]</scope>
    <source>
        <strain evidence="2 3">UAMH 11012</strain>
    </source>
</reference>
<accession>A0A1L7XSP1</accession>
<dbReference type="AlphaFoldDB" id="A0A1L7XSP1"/>
<evidence type="ECO:0000313" key="3">
    <source>
        <dbReference type="Proteomes" id="UP000184330"/>
    </source>
</evidence>
<dbReference type="PANTHER" id="PTHR36826:SF1">
    <property type="entry name" value="PROTEIN ECM13"/>
    <property type="match status" value="1"/>
</dbReference>
<evidence type="ECO:0000256" key="1">
    <source>
        <dbReference type="SAM" id="MobiDB-lite"/>
    </source>
</evidence>
<dbReference type="Proteomes" id="UP000184330">
    <property type="component" value="Unassembled WGS sequence"/>
</dbReference>
<dbReference type="OrthoDB" id="3938221at2759"/>
<feature type="compositionally biased region" description="Acidic residues" evidence="1">
    <location>
        <begin position="101"/>
        <end position="120"/>
    </location>
</feature>
<dbReference type="InterPro" id="IPR037738">
    <property type="entry name" value="Ecm13-like"/>
</dbReference>
<protein>
    <submittedName>
        <fullName evidence="2">Uncharacterized protein</fullName>
    </submittedName>
</protein>
<gene>
    <name evidence="2" type="ORF">PAC_17944</name>
</gene>
<sequence length="223" mass="24691">MSGPETYHLAHTARCKLSMAADRPDRNLRFILGHAFTLDKLMLRLVEIESESSSDDDERAPDDDDDPPTRSAQRVSFRSGHAKPVSVSRKRSPPPPTQPPEENEDEEEYADEGIDEDDEGGLSLRRFESASAKPPRMIQDFDGADEDEDADEPKSPPPVPPQAELEAITEGPDDGDLVDLYESVKRCPCHGEGHNSPDVVKAWDIPRKGENHTKRMAVVQVAA</sequence>
<proteinExistence type="predicted"/>
<name>A0A1L7XSP1_9HELO</name>
<keyword evidence="3" id="KW-1185">Reference proteome</keyword>
<evidence type="ECO:0000313" key="2">
    <source>
        <dbReference type="EMBL" id="CZR68045.1"/>
    </source>
</evidence>
<feature type="region of interest" description="Disordered" evidence="1">
    <location>
        <begin position="49"/>
        <end position="175"/>
    </location>
</feature>
<dbReference type="EMBL" id="FJOG01000050">
    <property type="protein sequence ID" value="CZR68045.1"/>
    <property type="molecule type" value="Genomic_DNA"/>
</dbReference>
<organism evidence="2 3">
    <name type="scientific">Phialocephala subalpina</name>
    <dbReference type="NCBI Taxonomy" id="576137"/>
    <lineage>
        <taxon>Eukaryota</taxon>
        <taxon>Fungi</taxon>
        <taxon>Dikarya</taxon>
        <taxon>Ascomycota</taxon>
        <taxon>Pezizomycotina</taxon>
        <taxon>Leotiomycetes</taxon>
        <taxon>Helotiales</taxon>
        <taxon>Mollisiaceae</taxon>
        <taxon>Phialocephala</taxon>
        <taxon>Phialocephala fortinii species complex</taxon>
    </lineage>
</organism>